<accession>D2AYF7</accession>
<dbReference type="eggNOG" id="ENOG5033QN7">
    <property type="taxonomic scope" value="Bacteria"/>
</dbReference>
<protein>
    <submittedName>
        <fullName evidence="1">Uncharacterized protein</fullName>
    </submittedName>
</protein>
<dbReference type="OrthoDB" id="3511944at2"/>
<evidence type="ECO:0000313" key="2">
    <source>
        <dbReference type="Proteomes" id="UP000002029"/>
    </source>
</evidence>
<dbReference type="HOGENOM" id="CLU_493409_0_0_11"/>
<dbReference type="RefSeq" id="WP_012890909.1">
    <property type="nucleotide sequence ID" value="NC_013595.1"/>
</dbReference>
<dbReference type="AlphaFoldDB" id="D2AYF7"/>
<dbReference type="EMBL" id="CP001814">
    <property type="protein sequence ID" value="ACZ87167.1"/>
    <property type="molecule type" value="Genomic_DNA"/>
</dbReference>
<name>D2AYF7_STRRD</name>
<organism evidence="1 2">
    <name type="scientific">Streptosporangium roseum (strain ATCC 12428 / DSM 43021 / JCM 3005 / KCTC 9067 / NCIMB 10171 / NRRL 2505 / NI 9100)</name>
    <dbReference type="NCBI Taxonomy" id="479432"/>
    <lineage>
        <taxon>Bacteria</taxon>
        <taxon>Bacillati</taxon>
        <taxon>Actinomycetota</taxon>
        <taxon>Actinomycetes</taxon>
        <taxon>Streptosporangiales</taxon>
        <taxon>Streptosporangiaceae</taxon>
        <taxon>Streptosporangium</taxon>
    </lineage>
</organism>
<reference evidence="1 2" key="1">
    <citation type="journal article" date="2010" name="Stand. Genomic Sci.">
        <title>Complete genome sequence of Streptosporangium roseum type strain (NI 9100).</title>
        <authorList>
            <person name="Nolan M."/>
            <person name="Sikorski J."/>
            <person name="Jando M."/>
            <person name="Lucas S."/>
            <person name="Lapidus A."/>
            <person name="Glavina Del Rio T."/>
            <person name="Chen F."/>
            <person name="Tice H."/>
            <person name="Pitluck S."/>
            <person name="Cheng J.F."/>
            <person name="Chertkov O."/>
            <person name="Sims D."/>
            <person name="Meincke L."/>
            <person name="Brettin T."/>
            <person name="Han C."/>
            <person name="Detter J.C."/>
            <person name="Bruce D."/>
            <person name="Goodwin L."/>
            <person name="Land M."/>
            <person name="Hauser L."/>
            <person name="Chang Y.J."/>
            <person name="Jeffries C.D."/>
            <person name="Ivanova N."/>
            <person name="Mavromatis K."/>
            <person name="Mikhailova N."/>
            <person name="Chen A."/>
            <person name="Palaniappan K."/>
            <person name="Chain P."/>
            <person name="Rohde M."/>
            <person name="Goker M."/>
            <person name="Bristow J."/>
            <person name="Eisen J.A."/>
            <person name="Markowitz V."/>
            <person name="Hugenholtz P."/>
            <person name="Kyrpides N.C."/>
            <person name="Klenk H.P."/>
        </authorList>
    </citation>
    <scope>NUCLEOTIDE SEQUENCE [LARGE SCALE GENOMIC DNA]</scope>
    <source>
        <strain evidence="2">ATCC 12428 / DSM 43021 / JCM 3005 / NI 9100</strain>
    </source>
</reference>
<evidence type="ECO:0000313" key="1">
    <source>
        <dbReference type="EMBL" id="ACZ87167.1"/>
    </source>
</evidence>
<dbReference type="Proteomes" id="UP000002029">
    <property type="component" value="Chromosome"/>
</dbReference>
<keyword evidence="2" id="KW-1185">Reference proteome</keyword>
<sequence>MTMLTYTVLTDPAPLEASAAGRPSTGTVYLVITNTGQQAAYWSTIEVKVPVGNGIGDLTSNFNKIKHKGEYNGTQLVNFQPQGSNAFQATATSSTTRFAPGDYMVLRLEDVTVAAAGLAVLKVTEKAGRTKTGHRNSFAAVALVKTTPKELPAPRDFRPDKAMVDAGEKLTLSWQGSAGFRYEITYPGASQPVPVSGGSWSPPNAPKRATTYILTATDPATGQRHFLTTTVQVRNPELETLTATTEIKTPRVQGTATDWGLTITGTGAEISDGSGVKGPLTAGRAVFDGVLTGYVEGPNSGEGVITFLQGGVKVWGAGGSSERGTLEARGVFTEWVEGPNSGEGVITFLQGGVKVWGAGGSSDPGTLYADGVATRYMKGLNDGEGDITFVQGGVKVWRTIGSNDLGTLYADGVAATYVKGLNPGEGDITFAQGGVRVWRNRDSNDPGTLYAGKVNGMASGRSTPSSSWRPTGWNSLDIYVDTSAAGFTRSPIYLISFEGDGGMHHDLSISGVYNVTATSFSVYLICRDDMPLSLAEAERNGWHINWVGYETP</sequence>
<gene>
    <name evidence="1" type="ordered locus">Sros_4272</name>
</gene>
<proteinExistence type="predicted"/>
<dbReference type="KEGG" id="sro:Sros_4272"/>